<keyword evidence="1" id="KW-0175">Coiled coil</keyword>
<reference evidence="2" key="1">
    <citation type="journal article" date="2019" name="Environ. Microbiol.">
        <title>Fungal ecological strategies reflected in gene transcription - a case study of two litter decomposers.</title>
        <authorList>
            <person name="Barbi F."/>
            <person name="Kohler A."/>
            <person name="Barry K."/>
            <person name="Baskaran P."/>
            <person name="Daum C."/>
            <person name="Fauchery L."/>
            <person name="Ihrmark K."/>
            <person name="Kuo A."/>
            <person name="LaButti K."/>
            <person name="Lipzen A."/>
            <person name="Morin E."/>
            <person name="Grigoriev I.V."/>
            <person name="Henrissat B."/>
            <person name="Lindahl B."/>
            <person name="Martin F."/>
        </authorList>
    </citation>
    <scope>NUCLEOTIDE SEQUENCE</scope>
    <source>
        <strain evidence="2">JB14</strain>
    </source>
</reference>
<gene>
    <name evidence="2" type="ORF">BT96DRAFT_912867</name>
</gene>
<accession>A0A6A4IJ45</accession>
<feature type="coiled-coil region" evidence="1">
    <location>
        <begin position="57"/>
        <end position="94"/>
    </location>
</feature>
<dbReference type="EMBL" id="ML769386">
    <property type="protein sequence ID" value="KAE9409970.1"/>
    <property type="molecule type" value="Genomic_DNA"/>
</dbReference>
<evidence type="ECO:0000313" key="3">
    <source>
        <dbReference type="Proteomes" id="UP000799118"/>
    </source>
</evidence>
<evidence type="ECO:0000256" key="1">
    <source>
        <dbReference type="SAM" id="Coils"/>
    </source>
</evidence>
<keyword evidence="3" id="KW-1185">Reference proteome</keyword>
<evidence type="ECO:0000313" key="2">
    <source>
        <dbReference type="EMBL" id="KAE9409970.1"/>
    </source>
</evidence>
<proteinExistence type="predicted"/>
<organism evidence="2 3">
    <name type="scientific">Gymnopus androsaceus JB14</name>
    <dbReference type="NCBI Taxonomy" id="1447944"/>
    <lineage>
        <taxon>Eukaryota</taxon>
        <taxon>Fungi</taxon>
        <taxon>Dikarya</taxon>
        <taxon>Basidiomycota</taxon>
        <taxon>Agaricomycotina</taxon>
        <taxon>Agaricomycetes</taxon>
        <taxon>Agaricomycetidae</taxon>
        <taxon>Agaricales</taxon>
        <taxon>Marasmiineae</taxon>
        <taxon>Omphalotaceae</taxon>
        <taxon>Gymnopus</taxon>
    </lineage>
</organism>
<dbReference type="Proteomes" id="UP000799118">
    <property type="component" value="Unassembled WGS sequence"/>
</dbReference>
<sequence>MAHFSGSIAQHDWPKERVSTRLCAKCGDSFQMDLHELKYDETIRRVRSGYSPYGLERALYSKLLEDAQEEMDRCQTELRRLQELSKAMEAQQELLGTYMAGIRCMMSPIYKLPQEMLGEIFQYICCGGMGVNLASAVDGIIW</sequence>
<dbReference type="OrthoDB" id="3365698at2759"/>
<protein>
    <submittedName>
        <fullName evidence="2">Uncharacterized protein</fullName>
    </submittedName>
</protein>
<name>A0A6A4IJ45_9AGAR</name>
<dbReference type="AlphaFoldDB" id="A0A6A4IJ45"/>